<proteinExistence type="predicted"/>
<evidence type="ECO:0000313" key="1">
    <source>
        <dbReference type="EMBL" id="KAF5332917.1"/>
    </source>
</evidence>
<comment type="caution">
    <text evidence="1">The sequence shown here is derived from an EMBL/GenBank/DDBJ whole genome shotgun (WGS) entry which is preliminary data.</text>
</comment>
<organism evidence="1 2">
    <name type="scientific">Tetrapyrgos nigripes</name>
    <dbReference type="NCBI Taxonomy" id="182062"/>
    <lineage>
        <taxon>Eukaryota</taxon>
        <taxon>Fungi</taxon>
        <taxon>Dikarya</taxon>
        <taxon>Basidiomycota</taxon>
        <taxon>Agaricomycotina</taxon>
        <taxon>Agaricomycetes</taxon>
        <taxon>Agaricomycetidae</taxon>
        <taxon>Agaricales</taxon>
        <taxon>Marasmiineae</taxon>
        <taxon>Marasmiaceae</taxon>
        <taxon>Tetrapyrgos</taxon>
    </lineage>
</organism>
<sequence>MTSETLANSYEGGGWLAASTSSSLLLIQPWCTNDLRVVFLRILGKNGMKGRELLCSPNTSFSLLPLSNTNTYRYLSSSPKNQNSSAASASALNISCFSRRRKHHNQVMEPMTPSLIPERDIWRFVGTDTRGGAFGFGFVRFGDPIAPASVYPYSSAIPFV</sequence>
<reference evidence="1 2" key="1">
    <citation type="journal article" date="2020" name="ISME J.">
        <title>Uncovering the hidden diversity of litter-decomposition mechanisms in mushroom-forming fungi.</title>
        <authorList>
            <person name="Floudas D."/>
            <person name="Bentzer J."/>
            <person name="Ahren D."/>
            <person name="Johansson T."/>
            <person name="Persson P."/>
            <person name="Tunlid A."/>
        </authorList>
    </citation>
    <scope>NUCLEOTIDE SEQUENCE [LARGE SCALE GENOMIC DNA]</scope>
    <source>
        <strain evidence="1 2">CBS 291.85</strain>
    </source>
</reference>
<accession>A0A8H5C2U1</accession>
<name>A0A8H5C2U1_9AGAR</name>
<protein>
    <submittedName>
        <fullName evidence="1">Uncharacterized protein</fullName>
    </submittedName>
</protein>
<keyword evidence="2" id="KW-1185">Reference proteome</keyword>
<evidence type="ECO:0000313" key="2">
    <source>
        <dbReference type="Proteomes" id="UP000559256"/>
    </source>
</evidence>
<dbReference type="EMBL" id="JAACJM010000299">
    <property type="protein sequence ID" value="KAF5332917.1"/>
    <property type="molecule type" value="Genomic_DNA"/>
</dbReference>
<dbReference type="AlphaFoldDB" id="A0A8H5C2U1"/>
<gene>
    <name evidence="1" type="ORF">D9758_015971</name>
</gene>
<dbReference type="Proteomes" id="UP000559256">
    <property type="component" value="Unassembled WGS sequence"/>
</dbReference>